<evidence type="ECO:0000256" key="10">
    <source>
        <dbReference type="ARBA" id="ARBA00041080"/>
    </source>
</evidence>
<proteinExistence type="inferred from homology"/>
<dbReference type="EMBL" id="CACRXK020010370">
    <property type="protein sequence ID" value="CAB4019242.1"/>
    <property type="molecule type" value="Genomic_DNA"/>
</dbReference>
<dbReference type="PANTHER" id="PTHR22069">
    <property type="entry name" value="MITOCHONDRIAL RIBOSOMAL PROTEIN S18"/>
    <property type="match status" value="1"/>
</dbReference>
<comment type="caution">
    <text evidence="11">The sequence shown here is derived from an EMBL/GenBank/DDBJ whole genome shotgun (WGS) entry which is preliminary data.</text>
</comment>
<dbReference type="InterPro" id="IPR055316">
    <property type="entry name" value="RSP9"/>
</dbReference>
<name>A0A7D9EVD4_PARCT</name>
<evidence type="ECO:0000256" key="6">
    <source>
        <dbReference type="ARBA" id="ARBA00023212"/>
    </source>
</evidence>
<keyword evidence="5" id="KW-0969">Cilium</keyword>
<reference evidence="11" key="1">
    <citation type="submission" date="2020-04" db="EMBL/GenBank/DDBJ databases">
        <authorList>
            <person name="Alioto T."/>
            <person name="Alioto T."/>
            <person name="Gomez Garrido J."/>
        </authorList>
    </citation>
    <scope>NUCLEOTIDE SEQUENCE</scope>
    <source>
        <strain evidence="11">A484AB</strain>
    </source>
</reference>
<evidence type="ECO:0000256" key="7">
    <source>
        <dbReference type="ARBA" id="ARBA00023273"/>
    </source>
</evidence>
<dbReference type="OrthoDB" id="10258956at2759"/>
<gene>
    <name evidence="11" type="ORF">PACLA_8A032505</name>
</gene>
<dbReference type="GO" id="GO:0005930">
    <property type="term" value="C:axoneme"/>
    <property type="evidence" value="ECO:0007669"/>
    <property type="project" value="TreeGrafter"/>
</dbReference>
<evidence type="ECO:0000256" key="1">
    <source>
        <dbReference type="ARBA" id="ARBA00004611"/>
    </source>
</evidence>
<evidence type="ECO:0000313" key="11">
    <source>
        <dbReference type="EMBL" id="CAB4019242.1"/>
    </source>
</evidence>
<protein>
    <recommendedName>
        <fullName evidence="10">Radial spoke head protein 9 homolog</fullName>
    </recommendedName>
</protein>
<dbReference type="PANTHER" id="PTHR22069:SF0">
    <property type="entry name" value="RADIAL SPOKE HEAD PROTEIN 9 HOMOLOG"/>
    <property type="match status" value="1"/>
</dbReference>
<evidence type="ECO:0000313" key="12">
    <source>
        <dbReference type="Proteomes" id="UP001152795"/>
    </source>
</evidence>
<evidence type="ECO:0000256" key="4">
    <source>
        <dbReference type="ARBA" id="ARBA00022846"/>
    </source>
</evidence>
<dbReference type="GO" id="GO:0044458">
    <property type="term" value="P:motile cilium assembly"/>
    <property type="evidence" value="ECO:0007669"/>
    <property type="project" value="TreeGrafter"/>
</dbReference>
<keyword evidence="12" id="KW-1185">Reference proteome</keyword>
<keyword evidence="2" id="KW-0963">Cytoplasm</keyword>
<evidence type="ECO:0000256" key="5">
    <source>
        <dbReference type="ARBA" id="ARBA00023069"/>
    </source>
</evidence>
<evidence type="ECO:0000256" key="8">
    <source>
        <dbReference type="ARBA" id="ARBA00037822"/>
    </source>
</evidence>
<evidence type="ECO:0000256" key="9">
    <source>
        <dbReference type="ARBA" id="ARBA00038319"/>
    </source>
</evidence>
<organism evidence="11 12">
    <name type="scientific">Paramuricea clavata</name>
    <name type="common">Red gorgonian</name>
    <name type="synonym">Violescent sea-whip</name>
    <dbReference type="NCBI Taxonomy" id="317549"/>
    <lineage>
        <taxon>Eukaryota</taxon>
        <taxon>Metazoa</taxon>
        <taxon>Cnidaria</taxon>
        <taxon>Anthozoa</taxon>
        <taxon>Octocorallia</taxon>
        <taxon>Malacalcyonacea</taxon>
        <taxon>Plexauridae</taxon>
        <taxon>Paramuricea</taxon>
    </lineage>
</organism>
<dbReference type="GO" id="GO:0035082">
    <property type="term" value="P:axoneme assembly"/>
    <property type="evidence" value="ECO:0007669"/>
    <property type="project" value="InterPro"/>
</dbReference>
<dbReference type="GO" id="GO:0060091">
    <property type="term" value="C:kinocilium"/>
    <property type="evidence" value="ECO:0007669"/>
    <property type="project" value="UniProtKB-SubCell"/>
</dbReference>
<comment type="similarity">
    <text evidence="9">Belongs to the flagellar radial spoke RSP9 family.</text>
</comment>
<dbReference type="AlphaFoldDB" id="A0A7D9EVD4"/>
<comment type="subcellular location">
    <subcellularLocation>
        <location evidence="8">Cell projection</location>
        <location evidence="8">Kinocilium</location>
    </subcellularLocation>
    <subcellularLocation>
        <location evidence="1">Cytoplasm</location>
        <location evidence="1">Cytoskeleton</location>
        <location evidence="1">Flagellum axoneme</location>
    </subcellularLocation>
</comment>
<keyword evidence="3" id="KW-0970">Cilium biogenesis/degradation</keyword>
<keyword evidence="6" id="KW-0206">Cytoskeleton</keyword>
<keyword evidence="4" id="KW-0282">Flagellum</keyword>
<dbReference type="Proteomes" id="UP001152795">
    <property type="component" value="Unassembled WGS sequence"/>
</dbReference>
<keyword evidence="7" id="KW-0966">Cell projection</keyword>
<sequence length="102" mass="11527">LSTADAGKLCCYFHFREPILLNQKTLLQKASLDKSIDFLDPIDADIPKGGSWSVQYEKGCGLVTLRSLHWLGFIFYHVPETRKFGCVYVGTGEKNLDLPFML</sequence>
<evidence type="ECO:0000256" key="3">
    <source>
        <dbReference type="ARBA" id="ARBA00022794"/>
    </source>
</evidence>
<evidence type="ECO:0000256" key="2">
    <source>
        <dbReference type="ARBA" id="ARBA00022490"/>
    </source>
</evidence>
<dbReference type="GO" id="GO:0060294">
    <property type="term" value="P:cilium movement involved in cell motility"/>
    <property type="evidence" value="ECO:0007669"/>
    <property type="project" value="TreeGrafter"/>
</dbReference>
<accession>A0A7D9EVD4</accession>
<feature type="non-terminal residue" evidence="11">
    <location>
        <position position="102"/>
    </location>
</feature>